<evidence type="ECO:0000313" key="2">
    <source>
        <dbReference type="EMBL" id="KIH98970.1"/>
    </source>
</evidence>
<dbReference type="RefSeq" id="WP_040272635.1">
    <property type="nucleotide sequence ID" value="NZ_JROO01000017.1"/>
</dbReference>
<dbReference type="EMBL" id="JROO01000017">
    <property type="protein sequence ID" value="KIH98970.1"/>
    <property type="molecule type" value="Genomic_DNA"/>
</dbReference>
<dbReference type="PANTHER" id="PTHR33164:SF43">
    <property type="entry name" value="HTH-TYPE TRANSCRIPTIONAL REPRESSOR YETL"/>
    <property type="match status" value="1"/>
</dbReference>
<sequence length="144" mass="15710">MATGFPPPLLDRLSYLLGKLHFRALEAEGEGLASLNVNVKQHAALSVLVEEGPMTQQELGQRMGIDRTTVVSVVDGLDDGGLVERRRSPADRRAYLLTLTPSGCDAEERGRHLVAEAEKEILEGLDEPDRARLRELLVRALGTG</sequence>
<name>A0A0C2JJ78_9ACTN</name>
<dbReference type="OrthoDB" id="4462574at2"/>
<dbReference type="GO" id="GO:0006950">
    <property type="term" value="P:response to stress"/>
    <property type="evidence" value="ECO:0007669"/>
    <property type="project" value="TreeGrafter"/>
</dbReference>
<dbReference type="SMART" id="SM00347">
    <property type="entry name" value="HTH_MARR"/>
    <property type="match status" value="1"/>
</dbReference>
<dbReference type="PANTHER" id="PTHR33164">
    <property type="entry name" value="TRANSCRIPTIONAL REGULATOR, MARR FAMILY"/>
    <property type="match status" value="1"/>
</dbReference>
<accession>A0A0C2JJ78</accession>
<organism evidence="2 3">
    <name type="scientific">Streptomonospora alba</name>
    <dbReference type="NCBI Taxonomy" id="183763"/>
    <lineage>
        <taxon>Bacteria</taxon>
        <taxon>Bacillati</taxon>
        <taxon>Actinomycetota</taxon>
        <taxon>Actinomycetes</taxon>
        <taxon>Streptosporangiales</taxon>
        <taxon>Nocardiopsidaceae</taxon>
        <taxon>Streptomonospora</taxon>
    </lineage>
</organism>
<dbReference type="STRING" id="183763.LP52_09745"/>
<dbReference type="PROSITE" id="PS50995">
    <property type="entry name" value="HTH_MARR_2"/>
    <property type="match status" value="1"/>
</dbReference>
<dbReference type="AlphaFoldDB" id="A0A0C2JJ78"/>
<evidence type="ECO:0000259" key="1">
    <source>
        <dbReference type="PROSITE" id="PS50995"/>
    </source>
</evidence>
<dbReference type="Gene3D" id="1.10.10.10">
    <property type="entry name" value="Winged helix-like DNA-binding domain superfamily/Winged helix DNA-binding domain"/>
    <property type="match status" value="1"/>
</dbReference>
<evidence type="ECO:0000313" key="3">
    <source>
        <dbReference type="Proteomes" id="UP000031675"/>
    </source>
</evidence>
<dbReference type="InterPro" id="IPR036390">
    <property type="entry name" value="WH_DNA-bd_sf"/>
</dbReference>
<feature type="domain" description="HTH marR-type" evidence="1">
    <location>
        <begin position="6"/>
        <end position="142"/>
    </location>
</feature>
<dbReference type="InterPro" id="IPR000835">
    <property type="entry name" value="HTH_MarR-typ"/>
</dbReference>
<reference evidence="3" key="1">
    <citation type="journal article" date="2015" name="Chem. Biol.">
        <title>Structure, bioactivity, and resistance mechanism of streptomonomicin, an unusual lasso Peptide from an understudied halophilic actinomycete.</title>
        <authorList>
            <person name="Metelev M."/>
            <person name="Tietz J.I."/>
            <person name="Melby J.O."/>
            <person name="Blair P.M."/>
            <person name="Zhu L."/>
            <person name="Livnat I."/>
            <person name="Severinov K."/>
            <person name="Mitchell D.A."/>
        </authorList>
    </citation>
    <scope>NUCLEOTIDE SEQUENCE [LARGE SCALE GENOMIC DNA]</scope>
    <source>
        <strain evidence="3">YIM 90003</strain>
    </source>
</reference>
<keyword evidence="3" id="KW-1185">Reference proteome</keyword>
<protein>
    <recommendedName>
        <fullName evidence="1">HTH marR-type domain-containing protein</fullName>
    </recommendedName>
</protein>
<dbReference type="GO" id="GO:0003700">
    <property type="term" value="F:DNA-binding transcription factor activity"/>
    <property type="evidence" value="ECO:0007669"/>
    <property type="project" value="InterPro"/>
</dbReference>
<dbReference type="InterPro" id="IPR036388">
    <property type="entry name" value="WH-like_DNA-bd_sf"/>
</dbReference>
<comment type="caution">
    <text evidence="2">The sequence shown here is derived from an EMBL/GenBank/DDBJ whole genome shotgun (WGS) entry which is preliminary data.</text>
</comment>
<dbReference type="SUPFAM" id="SSF46785">
    <property type="entry name" value="Winged helix' DNA-binding domain"/>
    <property type="match status" value="1"/>
</dbReference>
<dbReference type="PRINTS" id="PR00598">
    <property type="entry name" value="HTHMARR"/>
</dbReference>
<dbReference type="Pfam" id="PF12802">
    <property type="entry name" value="MarR_2"/>
    <property type="match status" value="1"/>
</dbReference>
<proteinExistence type="predicted"/>
<dbReference type="Proteomes" id="UP000031675">
    <property type="component" value="Unassembled WGS sequence"/>
</dbReference>
<gene>
    <name evidence="2" type="ORF">LP52_09745</name>
</gene>
<dbReference type="InterPro" id="IPR039422">
    <property type="entry name" value="MarR/SlyA-like"/>
</dbReference>